<dbReference type="EMBL" id="MJIE01000001">
    <property type="protein sequence ID" value="OLR55276.1"/>
    <property type="molecule type" value="Genomic_DNA"/>
</dbReference>
<sequence>MDWSKGYSARYQLYRIDPKSWRDVEKIEIISGDIDLSSDGLLASMSLEAPELPTDREVWLRVYLDARQSGSEPERVALFTGLTGAPEVKYDHGSPTYSADLYSVLKPAQDVLLQRGWYAPAGLSGGIIARNLLKGYAPIEIAKDAPTLQSAIVAEDSETELSMAEKVVSAMGWRIRLTGAGQILIEPNPEKVAAIFDASTFDVIETSVSVSRDWLSAPNVMRATIDDTVAVARDDSGSSPLSVKNRGREVWQEADDVSLYGTESLSEYAVRALEEAQATAEKISYNRRFVPDVGVGDIVKINYPKQNIKGRYRITSQSITLGHAGKTAEEAVKIG</sequence>
<evidence type="ECO:0000313" key="2">
    <source>
        <dbReference type="Proteomes" id="UP000187404"/>
    </source>
</evidence>
<dbReference type="RefSeq" id="WP_075712270.1">
    <property type="nucleotide sequence ID" value="NZ_MJIE01000001.1"/>
</dbReference>
<organism evidence="1 2">
    <name type="scientific">Hornefia porci</name>
    <dbReference type="NCBI Taxonomy" id="2652292"/>
    <lineage>
        <taxon>Bacteria</taxon>
        <taxon>Bacillati</taxon>
        <taxon>Bacillota</taxon>
        <taxon>Clostridia</taxon>
        <taxon>Peptostreptococcales</taxon>
        <taxon>Anaerovoracaceae</taxon>
        <taxon>Hornefia</taxon>
    </lineage>
</organism>
<accession>A0A1Q9JGA8</accession>
<gene>
    <name evidence="1" type="ORF">BHK98_03865</name>
</gene>
<comment type="caution">
    <text evidence="1">The sequence shown here is derived from an EMBL/GenBank/DDBJ whole genome shotgun (WGS) entry which is preliminary data.</text>
</comment>
<protein>
    <submittedName>
        <fullName evidence="1">Uncharacterized protein</fullName>
    </submittedName>
</protein>
<dbReference type="OrthoDB" id="1771967at2"/>
<keyword evidence="2" id="KW-1185">Reference proteome</keyword>
<reference evidence="1 2" key="1">
    <citation type="journal article" date="2016" name="Appl. Environ. Microbiol.">
        <title>Function and Phylogeny of Bacterial Butyryl Coenzyme A:Acetate Transferases and Their Diversity in the Proximal Colon of Swine.</title>
        <authorList>
            <person name="Trachsel J."/>
            <person name="Bayles D.O."/>
            <person name="Looft T."/>
            <person name="Levine U.Y."/>
            <person name="Allen H.K."/>
        </authorList>
    </citation>
    <scope>NUCLEOTIDE SEQUENCE [LARGE SCALE GENOMIC DNA]</scope>
    <source>
        <strain evidence="1 2">68-3-10</strain>
    </source>
</reference>
<name>A0A1Q9JGA8_9FIRM</name>
<proteinExistence type="predicted"/>
<dbReference type="STRING" id="1261640.BHK98_03865"/>
<dbReference type="Proteomes" id="UP000187404">
    <property type="component" value="Unassembled WGS sequence"/>
</dbReference>
<evidence type="ECO:0000313" key="1">
    <source>
        <dbReference type="EMBL" id="OLR55276.1"/>
    </source>
</evidence>
<dbReference type="AlphaFoldDB" id="A0A1Q9JGA8"/>